<dbReference type="Proteomes" id="UP001277761">
    <property type="component" value="Unassembled WGS sequence"/>
</dbReference>
<dbReference type="Gene3D" id="3.10.180.10">
    <property type="entry name" value="2,3-Dihydroxybiphenyl 1,2-Dioxygenase, domain 1"/>
    <property type="match status" value="2"/>
</dbReference>
<gene>
    <name evidence="2" type="ORF">SK069_04150</name>
</gene>
<name>A0ABU4VG22_9ACTN</name>
<reference evidence="2 3" key="1">
    <citation type="submission" date="2023-11" db="EMBL/GenBank/DDBJ databases">
        <authorList>
            <person name="Xu M."/>
            <person name="Jiang T."/>
        </authorList>
    </citation>
    <scope>NUCLEOTIDE SEQUENCE [LARGE SCALE GENOMIC DNA]</scope>
    <source>
        <strain evidence="2 3">SD</strain>
    </source>
</reference>
<dbReference type="InterPro" id="IPR004360">
    <property type="entry name" value="Glyas_Fos-R_dOase_dom"/>
</dbReference>
<protein>
    <submittedName>
        <fullName evidence="2">VOC family protein</fullName>
    </submittedName>
</protein>
<dbReference type="PANTHER" id="PTHR36110:SF4">
    <property type="entry name" value="RING-CLEAVING DIOXYGENASE MHQA-RELATED"/>
    <property type="match status" value="1"/>
</dbReference>
<dbReference type="SUPFAM" id="SSF54593">
    <property type="entry name" value="Glyoxalase/Bleomycin resistance protein/Dihydroxybiphenyl dioxygenase"/>
    <property type="match status" value="1"/>
</dbReference>
<evidence type="ECO:0000313" key="2">
    <source>
        <dbReference type="EMBL" id="MDX8150777.1"/>
    </source>
</evidence>
<keyword evidence="3" id="KW-1185">Reference proteome</keyword>
<evidence type="ECO:0000313" key="3">
    <source>
        <dbReference type="Proteomes" id="UP001277761"/>
    </source>
</evidence>
<dbReference type="EMBL" id="JAXAVX010000001">
    <property type="protein sequence ID" value="MDX8150777.1"/>
    <property type="molecule type" value="Genomic_DNA"/>
</dbReference>
<dbReference type="InterPro" id="IPR037523">
    <property type="entry name" value="VOC_core"/>
</dbReference>
<sequence>MRLEGLHHITMITGDARANVAFYADVLGLRLVKKTVNFDAPEAYHLYFGDEQGSPGSILTWFEFAGATPGRAGAGMVHEIELAVRGAAALDFWAGRLAVRGHATERVDERRLRFRDPDGLELALVVLDAAVPSLAAQHPDVPAEHAIDGVAGVRAYPRRRAADETPEALATAAEPDRALLVETLGFEEVGPGAYRLAGNGRHVAYAYDRAPAERPVPGAGTVHHIAWHSRDADHEGWRARVGEAGQFVTPIIDRDYFDAIYFRQPQGILFEIATTSPGFAVDEPADRLGEELRLPRQHERLRSVLLQHLTPIENPRAARRTAAGEEVPSA</sequence>
<feature type="domain" description="VOC" evidence="1">
    <location>
        <begin position="161"/>
        <end position="275"/>
    </location>
</feature>
<accession>A0ABU4VG22</accession>
<dbReference type="Pfam" id="PF00903">
    <property type="entry name" value="Glyoxalase"/>
    <property type="match status" value="1"/>
</dbReference>
<dbReference type="PANTHER" id="PTHR36110">
    <property type="entry name" value="RING-CLEAVING DIOXYGENASE MHQE-RELATED"/>
    <property type="match status" value="1"/>
</dbReference>
<dbReference type="RefSeq" id="WP_319952920.1">
    <property type="nucleotide sequence ID" value="NZ_JAXAVX010000001.1"/>
</dbReference>
<proteinExistence type="predicted"/>
<dbReference type="InterPro" id="IPR029068">
    <property type="entry name" value="Glyas_Bleomycin-R_OHBP_Dase"/>
</dbReference>
<dbReference type="PROSITE" id="PS51819">
    <property type="entry name" value="VOC"/>
    <property type="match status" value="2"/>
</dbReference>
<evidence type="ECO:0000259" key="1">
    <source>
        <dbReference type="PROSITE" id="PS51819"/>
    </source>
</evidence>
<dbReference type="InterPro" id="IPR052537">
    <property type="entry name" value="Extradiol_RC_dioxygenase"/>
</dbReference>
<organism evidence="2 3">
    <name type="scientific">Patulibacter brassicae</name>
    <dbReference type="NCBI Taxonomy" id="1705717"/>
    <lineage>
        <taxon>Bacteria</taxon>
        <taxon>Bacillati</taxon>
        <taxon>Actinomycetota</taxon>
        <taxon>Thermoleophilia</taxon>
        <taxon>Solirubrobacterales</taxon>
        <taxon>Patulibacteraceae</taxon>
        <taxon>Patulibacter</taxon>
    </lineage>
</organism>
<comment type="caution">
    <text evidence="2">The sequence shown here is derived from an EMBL/GenBank/DDBJ whole genome shotgun (WGS) entry which is preliminary data.</text>
</comment>
<feature type="domain" description="VOC" evidence="1">
    <location>
        <begin position="5"/>
        <end position="127"/>
    </location>
</feature>